<evidence type="ECO:0000256" key="5">
    <source>
        <dbReference type="ARBA" id="ARBA00022840"/>
    </source>
</evidence>
<dbReference type="OrthoDB" id="9807019at2"/>
<accession>C8RX86</accession>
<keyword evidence="4 8" id="KW-0547">Nucleotide-binding</keyword>
<dbReference type="Gene3D" id="3.40.50.300">
    <property type="entry name" value="P-loop containing nucleotide triphosphate hydrolases"/>
    <property type="match status" value="1"/>
</dbReference>
<feature type="binding site" evidence="8">
    <location>
        <position position="158"/>
    </location>
    <ligand>
        <name>ATP</name>
        <dbReference type="ChEBI" id="CHEBI:30616"/>
    </ligand>
</feature>
<dbReference type="InterPro" id="IPR020591">
    <property type="entry name" value="Chromosome_initiator_DnaA-like"/>
</dbReference>
<feature type="region of interest" description="Domain IV, binds dsDNA" evidence="8">
    <location>
        <begin position="333"/>
        <end position="452"/>
    </location>
</feature>
<dbReference type="InterPro" id="IPR010921">
    <property type="entry name" value="Trp_repressor/repl_initiator"/>
</dbReference>
<dbReference type="Pfam" id="PF08299">
    <property type="entry name" value="Bac_DnaA_C"/>
    <property type="match status" value="1"/>
</dbReference>
<proteinExistence type="inferred from homology"/>
<dbReference type="Pfam" id="PF00308">
    <property type="entry name" value="Bac_DnaA"/>
    <property type="match status" value="1"/>
</dbReference>
<evidence type="ECO:0000313" key="15">
    <source>
        <dbReference type="Proteomes" id="UP000010121"/>
    </source>
</evidence>
<dbReference type="GO" id="GO:0005737">
    <property type="term" value="C:cytoplasm"/>
    <property type="evidence" value="ECO:0007669"/>
    <property type="project" value="UniProtKB-SubCell"/>
</dbReference>
<dbReference type="GO" id="GO:0003688">
    <property type="term" value="F:DNA replication origin binding"/>
    <property type="evidence" value="ECO:0007669"/>
    <property type="project" value="UniProtKB-UniRule"/>
</dbReference>
<dbReference type="EMBL" id="ACYY01000002">
    <property type="protein sequence ID" value="EEW26611.1"/>
    <property type="molecule type" value="Genomic_DNA"/>
</dbReference>
<dbReference type="eggNOG" id="COG0593">
    <property type="taxonomic scope" value="Bacteria"/>
</dbReference>
<keyword evidence="5 8" id="KW-0067">ATP-binding</keyword>
<dbReference type="InterPro" id="IPR013159">
    <property type="entry name" value="DnaA_C"/>
</dbReference>
<dbReference type="PRINTS" id="PR00051">
    <property type="entry name" value="DNAA"/>
</dbReference>
<protein>
    <recommendedName>
        <fullName evidence="8 9">Chromosomal replication initiator protein DnaA</fullName>
    </recommendedName>
</protein>
<sequence length="452" mass="51008">MTDETWGKVCEELRQQIGDNNYKSWIEPLTLSGLENGVVSFRVPSQFHGDWVSRNYSDHIRAHLGTAGVTVHRVEFKHSARAVAAPKTAAPRGVKAAKARPAAEAEVPGAPLDSRFTFDSFVVGKPNELAHAAARRVAEGGPVSFNPLFLYGGVGLGKTHLMHAIAHELHVRQPHLRVLYLSAEQFMYRFVQALRERQIMDFKELFRSVDVLMVDDVQFIAGKDSTQEEFFHTFNALVDQNKQIVISADRAPGEIKDLEERIKSRLQCGLVVDLHPTDYELRLGILQQKAEFYRGQYPGLQLADGVVEFLAHRITTNVRVLEGALTRLFAFASLVGREITLDLTQDCLADILRASDRKVTIEEIQRKVAEHFNIRLADMIGPKRVRTIARPRQVAMYLAKQLTPRSLPEIGRRFGGRDHTTIMHGVRRIEELITTDSQLSDDLQLLRRLLQA</sequence>
<dbReference type="InterPro" id="IPR038454">
    <property type="entry name" value="DnaA_N_sf"/>
</dbReference>
<dbReference type="GO" id="GO:0006270">
    <property type="term" value="P:DNA replication initiation"/>
    <property type="evidence" value="ECO:0007669"/>
    <property type="project" value="UniProtKB-UniRule"/>
</dbReference>
<evidence type="ECO:0000256" key="1">
    <source>
        <dbReference type="ARBA" id="ARBA00006583"/>
    </source>
</evidence>
<dbReference type="InterPro" id="IPR018312">
    <property type="entry name" value="Chromosome_initiator_DnaA_CS"/>
</dbReference>
<dbReference type="Gene3D" id="1.10.8.60">
    <property type="match status" value="1"/>
</dbReference>
<dbReference type="Pfam" id="PF11638">
    <property type="entry name" value="DnaA_N"/>
    <property type="match status" value="1"/>
</dbReference>
<keyword evidence="15" id="KW-1185">Reference proteome</keyword>
<dbReference type="Proteomes" id="UP000010121">
    <property type="component" value="Unassembled WGS sequence"/>
</dbReference>
<evidence type="ECO:0000256" key="7">
    <source>
        <dbReference type="ARBA" id="ARBA00023125"/>
    </source>
</evidence>
<dbReference type="PANTHER" id="PTHR30050:SF2">
    <property type="entry name" value="CHROMOSOMAL REPLICATION INITIATOR PROTEIN DNAA"/>
    <property type="match status" value="1"/>
</dbReference>
<feature type="binding site" evidence="8">
    <location>
        <position position="159"/>
    </location>
    <ligand>
        <name>ATP</name>
        <dbReference type="ChEBI" id="CHEBI:30616"/>
    </ligand>
</feature>
<comment type="caution">
    <text evidence="8">Lacks conserved residue(s) required for the propagation of feature annotation.</text>
</comment>
<evidence type="ECO:0000256" key="4">
    <source>
        <dbReference type="ARBA" id="ARBA00022741"/>
    </source>
</evidence>
<dbReference type="CDD" id="cd00009">
    <property type="entry name" value="AAA"/>
    <property type="match status" value="1"/>
</dbReference>
<dbReference type="Gene3D" id="3.30.300.180">
    <property type="match status" value="1"/>
</dbReference>
<organism evidence="14 15">
    <name type="scientific">Rhodobacter ferrooxidans</name>
    <dbReference type="NCBI Taxonomy" id="371731"/>
    <lineage>
        <taxon>Bacteria</taxon>
        <taxon>Pseudomonadati</taxon>
        <taxon>Pseudomonadota</taxon>
        <taxon>Alphaproteobacteria</taxon>
        <taxon>Rhodobacterales</taxon>
        <taxon>Rhodobacter group</taxon>
        <taxon>Rhodobacter</taxon>
    </lineage>
</organism>
<dbReference type="GO" id="GO:0005524">
    <property type="term" value="F:ATP binding"/>
    <property type="evidence" value="ECO:0007669"/>
    <property type="project" value="UniProtKB-UniRule"/>
</dbReference>
<comment type="subunit">
    <text evidence="8">Oligomerizes as a right-handed, spiral filament on DNA at oriC.</text>
</comment>
<dbReference type="PROSITE" id="PS01008">
    <property type="entry name" value="DNAA"/>
    <property type="match status" value="1"/>
</dbReference>
<reference evidence="14 15" key="1">
    <citation type="submission" date="2009-08" db="EMBL/GenBank/DDBJ databases">
        <title>The draft genome of Rhodobacter sp. SW2.</title>
        <authorList>
            <consortium name="US DOE Joint Genome Institute (JGI-PGF)"/>
            <person name="Lucas S."/>
            <person name="Copeland A."/>
            <person name="Lapidus A."/>
            <person name="Glavina del Rio T."/>
            <person name="Tice H."/>
            <person name="Bruce D."/>
            <person name="Goodwin L."/>
            <person name="Pitluck S."/>
            <person name="Larimer F."/>
            <person name="Land M.L."/>
            <person name="Hauser L."/>
            <person name="Emerson D."/>
        </authorList>
    </citation>
    <scope>NUCLEOTIDE SEQUENCE [LARGE SCALE GENOMIC DNA]</scope>
    <source>
        <strain evidence="14 15">SW2</strain>
    </source>
</reference>
<evidence type="ECO:0000256" key="3">
    <source>
        <dbReference type="ARBA" id="ARBA00022705"/>
    </source>
</evidence>
<feature type="domain" description="AAA+ ATPase" evidence="12">
    <location>
        <begin position="144"/>
        <end position="274"/>
    </location>
</feature>
<keyword evidence="7 8" id="KW-0238">DNA-binding</keyword>
<comment type="function">
    <text evidence="8 10">Plays an essential role in the initiation and regulation of chromosomal replication. ATP-DnaA binds to the origin of replication (oriC) to initiate formation of the DNA replication initiation complex once per cell cycle. Binds the DnaA box (a 9 base pair repeat at the origin) and separates the double-stranded (ds)DNA. Forms a right-handed helical filament on oriC DNA; dsDNA binds to the exterior of the filament while single-stranded (ss)DNA is stabiized in the filament's interior. The ATP-DnaA-oriC complex binds and stabilizes one strand of the AT-rich DNA unwinding element (DUE), permitting loading of DNA polymerase. After initiation quickly degrades to an ADP-DnaA complex that is not apt for DNA replication. Binds acidic phospholipids.</text>
</comment>
<feature type="binding site" evidence="8">
    <location>
        <position position="157"/>
    </location>
    <ligand>
        <name>ATP</name>
        <dbReference type="ChEBI" id="CHEBI:30616"/>
    </ligand>
</feature>
<dbReference type="NCBIfam" id="TIGR00362">
    <property type="entry name" value="DnaA"/>
    <property type="match status" value="1"/>
</dbReference>
<evidence type="ECO:0000259" key="12">
    <source>
        <dbReference type="SMART" id="SM00382"/>
    </source>
</evidence>
<dbReference type="InterPro" id="IPR003593">
    <property type="entry name" value="AAA+_ATPase"/>
</dbReference>
<comment type="domain">
    <text evidence="8">Domain I is involved in oligomerization and binding regulators, domain II is flexibile and of varying length in different bacteria, domain III forms the AAA+ region, while domain IV binds dsDNA.</text>
</comment>
<keyword evidence="6 8" id="KW-0446">Lipid-binding</keyword>
<dbReference type="InterPro" id="IPR013317">
    <property type="entry name" value="DnaA_dom"/>
</dbReference>
<evidence type="ECO:0000256" key="11">
    <source>
        <dbReference type="RuleBase" id="RU004227"/>
    </source>
</evidence>
<evidence type="ECO:0000313" key="14">
    <source>
        <dbReference type="EMBL" id="EEW26611.1"/>
    </source>
</evidence>
<dbReference type="InterPro" id="IPR024633">
    <property type="entry name" value="DnaA_N_dom"/>
</dbReference>
<evidence type="ECO:0000256" key="8">
    <source>
        <dbReference type="HAMAP-Rule" id="MF_00377"/>
    </source>
</evidence>
<dbReference type="SUPFAM" id="SSF48295">
    <property type="entry name" value="TrpR-like"/>
    <property type="match status" value="1"/>
</dbReference>
<evidence type="ECO:0000259" key="13">
    <source>
        <dbReference type="SMART" id="SM00760"/>
    </source>
</evidence>
<dbReference type="GO" id="GO:0006275">
    <property type="term" value="P:regulation of DNA replication"/>
    <property type="evidence" value="ECO:0007669"/>
    <property type="project" value="UniProtKB-UniRule"/>
</dbReference>
<evidence type="ECO:0000256" key="9">
    <source>
        <dbReference type="NCBIfam" id="TIGR00362"/>
    </source>
</evidence>
<dbReference type="SUPFAM" id="SSF52540">
    <property type="entry name" value="P-loop containing nucleoside triphosphate hydrolases"/>
    <property type="match status" value="1"/>
</dbReference>
<keyword evidence="3 8" id="KW-0235">DNA replication</keyword>
<name>C8RX86_9RHOB</name>
<feature type="binding site" evidence="8">
    <location>
        <position position="155"/>
    </location>
    <ligand>
        <name>ATP</name>
        <dbReference type="ChEBI" id="CHEBI:30616"/>
    </ligand>
</feature>
<feature type="region of interest" description="Domain I, interacts with DnaA modulators" evidence="8">
    <location>
        <begin position="1"/>
        <end position="85"/>
    </location>
</feature>
<dbReference type="CDD" id="cd06571">
    <property type="entry name" value="Bac_DnaA_C"/>
    <property type="match status" value="1"/>
</dbReference>
<dbReference type="InterPro" id="IPR001957">
    <property type="entry name" value="Chromosome_initiator_DnaA"/>
</dbReference>
<comment type="similarity">
    <text evidence="1 8 11">Belongs to the DnaA family.</text>
</comment>
<dbReference type="RefSeq" id="WP_008027552.1">
    <property type="nucleotide sequence ID" value="NZ_ACYY01000002.1"/>
</dbReference>
<dbReference type="SMART" id="SM00760">
    <property type="entry name" value="Bac_DnaA_C"/>
    <property type="match status" value="1"/>
</dbReference>
<evidence type="ECO:0000256" key="2">
    <source>
        <dbReference type="ARBA" id="ARBA00022490"/>
    </source>
</evidence>
<evidence type="ECO:0000256" key="6">
    <source>
        <dbReference type="ARBA" id="ARBA00023121"/>
    </source>
</evidence>
<keyword evidence="2 8" id="KW-0963">Cytoplasm</keyword>
<dbReference type="STRING" id="371731.Rsw2DRAFT_0414"/>
<dbReference type="GO" id="GO:0008289">
    <property type="term" value="F:lipid binding"/>
    <property type="evidence" value="ECO:0007669"/>
    <property type="project" value="UniProtKB-KW"/>
</dbReference>
<feature type="domain" description="Chromosomal replication initiator DnaA C-terminal" evidence="13">
    <location>
        <begin position="360"/>
        <end position="429"/>
    </location>
</feature>
<dbReference type="InterPro" id="IPR027417">
    <property type="entry name" value="P-loop_NTPase"/>
</dbReference>
<comment type="caution">
    <text evidence="14">The sequence shown here is derived from an EMBL/GenBank/DDBJ whole genome shotgun (WGS) entry which is preliminary data.</text>
</comment>
<dbReference type="GO" id="GO:0005886">
    <property type="term" value="C:plasma membrane"/>
    <property type="evidence" value="ECO:0007669"/>
    <property type="project" value="TreeGrafter"/>
</dbReference>
<dbReference type="PANTHER" id="PTHR30050">
    <property type="entry name" value="CHROMOSOMAL REPLICATION INITIATOR PROTEIN DNAA"/>
    <property type="match status" value="1"/>
</dbReference>
<dbReference type="HAMAP" id="MF_00377">
    <property type="entry name" value="DnaA_bact"/>
    <property type="match status" value="1"/>
</dbReference>
<dbReference type="Gene3D" id="1.10.1750.10">
    <property type="match status" value="1"/>
</dbReference>
<gene>
    <name evidence="8" type="primary">dnaA</name>
    <name evidence="14" type="ORF">Rsw2DRAFT_0414</name>
</gene>
<dbReference type="AlphaFoldDB" id="C8RX86"/>
<evidence type="ECO:0000256" key="10">
    <source>
        <dbReference type="RuleBase" id="RU000577"/>
    </source>
</evidence>
<comment type="subcellular location">
    <subcellularLocation>
        <location evidence="8">Cytoplasm</location>
    </subcellularLocation>
</comment>
<dbReference type="SMART" id="SM00382">
    <property type="entry name" value="AAA"/>
    <property type="match status" value="1"/>
</dbReference>
<dbReference type="FunFam" id="3.40.50.300:FF:000668">
    <property type="entry name" value="Chromosomal replication initiator protein DnaA"/>
    <property type="match status" value="1"/>
</dbReference>